<organism evidence="1 2">
    <name type="scientific">Chryseobacterium ginsengisoli</name>
    <dbReference type="NCBI Taxonomy" id="363853"/>
    <lineage>
        <taxon>Bacteria</taxon>
        <taxon>Pseudomonadati</taxon>
        <taxon>Bacteroidota</taxon>
        <taxon>Flavobacteriia</taxon>
        <taxon>Flavobacteriales</taxon>
        <taxon>Weeksellaceae</taxon>
        <taxon>Chryseobacterium group</taxon>
        <taxon>Chryseobacterium</taxon>
    </lineage>
</organism>
<reference evidence="2" key="1">
    <citation type="journal article" date="2019" name="Int. J. Syst. Evol. Microbiol.">
        <title>The Global Catalogue of Microorganisms (GCM) 10K type strain sequencing project: providing services to taxonomists for standard genome sequencing and annotation.</title>
        <authorList>
            <consortium name="The Broad Institute Genomics Platform"/>
            <consortium name="The Broad Institute Genome Sequencing Center for Infectious Disease"/>
            <person name="Wu L."/>
            <person name="Ma J."/>
        </authorList>
    </citation>
    <scope>NUCLEOTIDE SEQUENCE [LARGE SCALE GENOMIC DNA]</scope>
    <source>
        <strain evidence="2">JCM 18019</strain>
    </source>
</reference>
<evidence type="ECO:0000313" key="2">
    <source>
        <dbReference type="Proteomes" id="UP001500353"/>
    </source>
</evidence>
<comment type="caution">
    <text evidence="1">The sequence shown here is derived from an EMBL/GenBank/DDBJ whole genome shotgun (WGS) entry which is preliminary data.</text>
</comment>
<proteinExistence type="predicted"/>
<dbReference type="EMBL" id="BAABHX010000001">
    <property type="protein sequence ID" value="GAA5083589.1"/>
    <property type="molecule type" value="Genomic_DNA"/>
</dbReference>
<sequence length="110" mass="13009">MDISLYKSLLMPLKCDAMKTTNAFYADIAVIQFTYWFNNQNNTKICAHAEYKAGVPFVEIDFKDTSKELIFKYTLRLGEIQNELSQKEKYSLDYLQYPLPPKEDEKYRLD</sequence>
<gene>
    <name evidence="1" type="ORF">GCM10023210_02400</name>
</gene>
<dbReference type="Proteomes" id="UP001500353">
    <property type="component" value="Unassembled WGS sequence"/>
</dbReference>
<evidence type="ECO:0000313" key="1">
    <source>
        <dbReference type="EMBL" id="GAA5083589.1"/>
    </source>
</evidence>
<protein>
    <submittedName>
        <fullName evidence="1">Uncharacterized protein</fullName>
    </submittedName>
</protein>
<keyword evidence="2" id="KW-1185">Reference proteome</keyword>
<accession>A0ABP9LUQ7</accession>
<name>A0ABP9LUQ7_9FLAO</name>